<feature type="region of interest" description="Disordered" evidence="1">
    <location>
        <begin position="77"/>
        <end position="101"/>
    </location>
</feature>
<feature type="compositionally biased region" description="Basic and acidic residues" evidence="1">
    <location>
        <begin position="16"/>
        <end position="25"/>
    </location>
</feature>
<dbReference type="Proteomes" id="UP000318478">
    <property type="component" value="Unassembled WGS sequence"/>
</dbReference>
<gene>
    <name evidence="2" type="ORF">Pla123a_35040</name>
</gene>
<feature type="compositionally biased region" description="Basic residues" evidence="1">
    <location>
        <begin position="26"/>
        <end position="40"/>
    </location>
</feature>
<evidence type="ECO:0000313" key="2">
    <source>
        <dbReference type="EMBL" id="TWT74680.1"/>
    </source>
</evidence>
<organism evidence="2 3">
    <name type="scientific">Posidoniimonas polymericola</name>
    <dbReference type="NCBI Taxonomy" id="2528002"/>
    <lineage>
        <taxon>Bacteria</taxon>
        <taxon>Pseudomonadati</taxon>
        <taxon>Planctomycetota</taxon>
        <taxon>Planctomycetia</taxon>
        <taxon>Pirellulales</taxon>
        <taxon>Lacipirellulaceae</taxon>
        <taxon>Posidoniimonas</taxon>
    </lineage>
</organism>
<reference evidence="2 3" key="1">
    <citation type="submission" date="2019-02" db="EMBL/GenBank/DDBJ databases">
        <title>Deep-cultivation of Planctomycetes and their phenomic and genomic characterization uncovers novel biology.</title>
        <authorList>
            <person name="Wiegand S."/>
            <person name="Jogler M."/>
            <person name="Boedeker C."/>
            <person name="Pinto D."/>
            <person name="Vollmers J."/>
            <person name="Rivas-Marin E."/>
            <person name="Kohn T."/>
            <person name="Peeters S.H."/>
            <person name="Heuer A."/>
            <person name="Rast P."/>
            <person name="Oberbeckmann S."/>
            <person name="Bunk B."/>
            <person name="Jeske O."/>
            <person name="Meyerdierks A."/>
            <person name="Storesund J.E."/>
            <person name="Kallscheuer N."/>
            <person name="Luecker S."/>
            <person name="Lage O.M."/>
            <person name="Pohl T."/>
            <person name="Merkel B.J."/>
            <person name="Hornburger P."/>
            <person name="Mueller R.-W."/>
            <person name="Bruemmer F."/>
            <person name="Labrenz M."/>
            <person name="Spormann A.M."/>
            <person name="Op Den Camp H."/>
            <person name="Overmann J."/>
            <person name="Amann R."/>
            <person name="Jetten M.S.M."/>
            <person name="Mascher T."/>
            <person name="Medema M.H."/>
            <person name="Devos D.P."/>
            <person name="Kaster A.-K."/>
            <person name="Ovreas L."/>
            <person name="Rohde M."/>
            <person name="Galperin M.Y."/>
            <person name="Jogler C."/>
        </authorList>
    </citation>
    <scope>NUCLEOTIDE SEQUENCE [LARGE SCALE GENOMIC DNA]</scope>
    <source>
        <strain evidence="2 3">Pla123a</strain>
    </source>
</reference>
<dbReference type="AlphaFoldDB" id="A0A5C5YIJ6"/>
<dbReference type="RefSeq" id="WP_146589251.1">
    <property type="nucleotide sequence ID" value="NZ_SJPO01000008.1"/>
</dbReference>
<evidence type="ECO:0000313" key="3">
    <source>
        <dbReference type="Proteomes" id="UP000318478"/>
    </source>
</evidence>
<evidence type="ECO:0000256" key="1">
    <source>
        <dbReference type="SAM" id="MobiDB-lite"/>
    </source>
</evidence>
<dbReference type="EMBL" id="SJPO01000008">
    <property type="protein sequence ID" value="TWT74680.1"/>
    <property type="molecule type" value="Genomic_DNA"/>
</dbReference>
<keyword evidence="3" id="KW-1185">Reference proteome</keyword>
<comment type="caution">
    <text evidence="2">The sequence shown here is derived from an EMBL/GenBank/DDBJ whole genome shotgun (WGS) entry which is preliminary data.</text>
</comment>
<feature type="region of interest" description="Disordered" evidence="1">
    <location>
        <begin position="16"/>
        <end position="40"/>
    </location>
</feature>
<proteinExistence type="predicted"/>
<protein>
    <submittedName>
        <fullName evidence="2">Uncharacterized protein</fullName>
    </submittedName>
</protein>
<name>A0A5C5YIJ6_9BACT</name>
<sequence>MARKVVSRKELRAEAEAAEKLEKEAPKKKKAAKKKTTRKTKKAAAEVRLKAFWGVFNQSLKRVALYDYSQKKEAEKKAEELTSKGKSPHFVQPVKEVIEEA</sequence>
<accession>A0A5C5YIJ6</accession>